<dbReference type="EMBL" id="GGEC01061806">
    <property type="protein sequence ID" value="MBX42290.1"/>
    <property type="molecule type" value="Transcribed_RNA"/>
</dbReference>
<name>A0A2P2NIQ4_RHIMU</name>
<proteinExistence type="predicted"/>
<organism evidence="2">
    <name type="scientific">Rhizophora mucronata</name>
    <name type="common">Asiatic mangrove</name>
    <dbReference type="NCBI Taxonomy" id="61149"/>
    <lineage>
        <taxon>Eukaryota</taxon>
        <taxon>Viridiplantae</taxon>
        <taxon>Streptophyta</taxon>
        <taxon>Embryophyta</taxon>
        <taxon>Tracheophyta</taxon>
        <taxon>Spermatophyta</taxon>
        <taxon>Magnoliopsida</taxon>
        <taxon>eudicotyledons</taxon>
        <taxon>Gunneridae</taxon>
        <taxon>Pentapetalae</taxon>
        <taxon>rosids</taxon>
        <taxon>fabids</taxon>
        <taxon>Malpighiales</taxon>
        <taxon>Rhizophoraceae</taxon>
        <taxon>Rhizophora</taxon>
    </lineage>
</organism>
<reference evidence="2" key="1">
    <citation type="submission" date="2018-02" db="EMBL/GenBank/DDBJ databases">
        <title>Rhizophora mucronata_Transcriptome.</title>
        <authorList>
            <person name="Meera S.P."/>
            <person name="Sreeshan A."/>
            <person name="Augustine A."/>
        </authorList>
    </citation>
    <scope>NUCLEOTIDE SEQUENCE</scope>
    <source>
        <tissue evidence="2">Leaf</tissue>
    </source>
</reference>
<evidence type="ECO:0000256" key="1">
    <source>
        <dbReference type="SAM" id="MobiDB-lite"/>
    </source>
</evidence>
<evidence type="ECO:0000313" key="2">
    <source>
        <dbReference type="EMBL" id="MBX42290.1"/>
    </source>
</evidence>
<dbReference type="AlphaFoldDB" id="A0A2P2NIQ4"/>
<protein>
    <submittedName>
        <fullName evidence="2">Uncharacterized protein</fullName>
    </submittedName>
</protein>
<feature type="region of interest" description="Disordered" evidence="1">
    <location>
        <begin position="1"/>
        <end position="55"/>
    </location>
</feature>
<sequence length="55" mass="5796">MNLPAETATQPEKEDTGKSDQGTSGSPRGKVDGKSQRQNCNGSVDGRTMKSEEAV</sequence>
<accession>A0A2P2NIQ4</accession>